<dbReference type="SUPFAM" id="SSF46689">
    <property type="entry name" value="Homeodomain-like"/>
    <property type="match status" value="2"/>
</dbReference>
<proteinExistence type="predicted"/>
<protein>
    <submittedName>
        <fullName evidence="5">Transcriptional regulator, AraC family</fullName>
    </submittedName>
</protein>
<dbReference type="PANTHER" id="PTHR46796:SF10">
    <property type="entry name" value="TRANSCRIPTIONAL ACTIVATOR FEAR"/>
    <property type="match status" value="1"/>
</dbReference>
<name>A0A1N7N840_9GAMM</name>
<dbReference type="PRINTS" id="PR00032">
    <property type="entry name" value="HTHARAC"/>
</dbReference>
<dbReference type="InterPro" id="IPR018060">
    <property type="entry name" value="HTH_AraC"/>
</dbReference>
<dbReference type="Pfam" id="PF12833">
    <property type="entry name" value="HTH_18"/>
    <property type="match status" value="1"/>
</dbReference>
<dbReference type="SMART" id="SM00342">
    <property type="entry name" value="HTH_ARAC"/>
    <property type="match status" value="1"/>
</dbReference>
<dbReference type="AlphaFoldDB" id="A0A1N7N840"/>
<evidence type="ECO:0000313" key="5">
    <source>
        <dbReference type="EMBL" id="SIS94515.1"/>
    </source>
</evidence>
<dbReference type="GO" id="GO:0003700">
    <property type="term" value="F:DNA-binding transcription factor activity"/>
    <property type="evidence" value="ECO:0007669"/>
    <property type="project" value="InterPro"/>
</dbReference>
<dbReference type="Proteomes" id="UP000185999">
    <property type="component" value="Unassembled WGS sequence"/>
</dbReference>
<keyword evidence="1" id="KW-0805">Transcription regulation</keyword>
<feature type="domain" description="HTH araC/xylS-type" evidence="4">
    <location>
        <begin position="144"/>
        <end position="242"/>
    </location>
</feature>
<dbReference type="InterPro" id="IPR020449">
    <property type="entry name" value="Tscrpt_reg_AraC-type_HTH"/>
</dbReference>
<organism evidence="5 6">
    <name type="scientific">Neptunomonas antarctica</name>
    <dbReference type="NCBI Taxonomy" id="619304"/>
    <lineage>
        <taxon>Bacteria</taxon>
        <taxon>Pseudomonadati</taxon>
        <taxon>Pseudomonadota</taxon>
        <taxon>Gammaproteobacteria</taxon>
        <taxon>Oceanospirillales</taxon>
        <taxon>Oceanospirillaceae</taxon>
        <taxon>Neptunomonas</taxon>
    </lineage>
</organism>
<evidence type="ECO:0000313" key="6">
    <source>
        <dbReference type="Proteomes" id="UP000185999"/>
    </source>
</evidence>
<keyword evidence="6" id="KW-1185">Reference proteome</keyword>
<dbReference type="STRING" id="619304.SAMN05421760_108123"/>
<dbReference type="InterPro" id="IPR050204">
    <property type="entry name" value="AraC_XylS_family_regulators"/>
</dbReference>
<dbReference type="PROSITE" id="PS01124">
    <property type="entry name" value="HTH_ARAC_FAMILY_2"/>
    <property type="match status" value="1"/>
</dbReference>
<dbReference type="GO" id="GO:0043565">
    <property type="term" value="F:sequence-specific DNA binding"/>
    <property type="evidence" value="ECO:0007669"/>
    <property type="project" value="InterPro"/>
</dbReference>
<gene>
    <name evidence="5" type="ORF">SAMN05421760_108123</name>
</gene>
<sequence length="247" mass="28055">MKHANLTLDLRSYSHEAKSHQHDYHQLVLPIAGHLAMNIGNQTGQASLQQAAIICAGKNHEFSASDLNSFVVADVPAALAPELEKLPAFIPLDGALAHYVAFLHQNLLLKQSKNTNSERQMLLLLIQLLQERFGKPLQVDRRIEAARSYLDHHFSETISTTTLTTVANLSQRQLNELFRRQLGMTPQQYLIEKRMQQAWQLLETTTMSIQQVANHVGYSSLSAFSDRFKKHFGHSPRHFRQIDKQLS</sequence>
<dbReference type="RefSeq" id="WP_054341127.1">
    <property type="nucleotide sequence ID" value="NZ_FTOE01000008.1"/>
</dbReference>
<evidence type="ECO:0000256" key="3">
    <source>
        <dbReference type="ARBA" id="ARBA00023163"/>
    </source>
</evidence>
<reference evidence="6" key="1">
    <citation type="submission" date="2017-01" db="EMBL/GenBank/DDBJ databases">
        <authorList>
            <person name="Varghese N."/>
            <person name="Submissions S."/>
        </authorList>
    </citation>
    <scope>NUCLEOTIDE SEQUENCE [LARGE SCALE GENOMIC DNA]</scope>
    <source>
        <strain evidence="6">DSM 22306</strain>
    </source>
</reference>
<dbReference type="EMBL" id="FTOE01000008">
    <property type="protein sequence ID" value="SIS94515.1"/>
    <property type="molecule type" value="Genomic_DNA"/>
</dbReference>
<accession>A0A1N7N840</accession>
<evidence type="ECO:0000256" key="1">
    <source>
        <dbReference type="ARBA" id="ARBA00023015"/>
    </source>
</evidence>
<dbReference type="PANTHER" id="PTHR46796">
    <property type="entry name" value="HTH-TYPE TRANSCRIPTIONAL ACTIVATOR RHAS-RELATED"/>
    <property type="match status" value="1"/>
</dbReference>
<evidence type="ECO:0000259" key="4">
    <source>
        <dbReference type="PROSITE" id="PS01124"/>
    </source>
</evidence>
<evidence type="ECO:0000256" key="2">
    <source>
        <dbReference type="ARBA" id="ARBA00023125"/>
    </source>
</evidence>
<keyword evidence="3" id="KW-0804">Transcription</keyword>
<keyword evidence="2" id="KW-0238">DNA-binding</keyword>
<dbReference type="OrthoDB" id="5740883at2"/>
<dbReference type="Gene3D" id="1.10.10.60">
    <property type="entry name" value="Homeodomain-like"/>
    <property type="match status" value="2"/>
</dbReference>
<dbReference type="InterPro" id="IPR009057">
    <property type="entry name" value="Homeodomain-like_sf"/>
</dbReference>